<dbReference type="CTD" id="36374529"/>
<dbReference type="AlphaFoldDB" id="A0A090L3X2"/>
<feature type="chain" id="PRO_5015030408" evidence="1">
    <location>
        <begin position="23"/>
        <end position="131"/>
    </location>
</feature>
<reference evidence="4" key="2">
    <citation type="submission" date="2020-12" db="UniProtKB">
        <authorList>
            <consortium name="WormBaseParasite"/>
        </authorList>
    </citation>
    <scope>IDENTIFICATION</scope>
</reference>
<evidence type="ECO:0000313" key="3">
    <source>
        <dbReference type="Proteomes" id="UP000035682"/>
    </source>
</evidence>
<organism evidence="2">
    <name type="scientific">Strongyloides ratti</name>
    <name type="common">Parasitic roundworm</name>
    <dbReference type="NCBI Taxonomy" id="34506"/>
    <lineage>
        <taxon>Eukaryota</taxon>
        <taxon>Metazoa</taxon>
        <taxon>Ecdysozoa</taxon>
        <taxon>Nematoda</taxon>
        <taxon>Chromadorea</taxon>
        <taxon>Rhabditida</taxon>
        <taxon>Tylenchina</taxon>
        <taxon>Panagrolaimomorpha</taxon>
        <taxon>Strongyloidoidea</taxon>
        <taxon>Strongyloididae</taxon>
        <taxon>Strongyloides</taxon>
    </lineage>
</organism>
<sequence>MKSLIILIPIAIVFLFVNQGFSKTTETSKIVWKRVNPRNSTLMTLGKEAVAKYEKEKNEQLKFINNIEARQSSENGNHHLLKIKTYFKKCKPNVSCQKMLYANVSGDPNNKSQLQIDVSSENIVDKIIRGN</sequence>
<keyword evidence="1" id="KW-0732">Signal</keyword>
<evidence type="ECO:0000256" key="1">
    <source>
        <dbReference type="SAM" id="SignalP"/>
    </source>
</evidence>
<dbReference type="Proteomes" id="UP000035682">
    <property type="component" value="Unplaced"/>
</dbReference>
<dbReference type="GeneID" id="36374529"/>
<evidence type="ECO:0000313" key="4">
    <source>
        <dbReference type="WBParaSite" id="SRAE_1000043800.1"/>
    </source>
</evidence>
<gene>
    <name evidence="2 4 5" type="ORF">SRAE_1000043800</name>
</gene>
<dbReference type="RefSeq" id="XP_024501366.1">
    <property type="nucleotide sequence ID" value="XM_024647271.1"/>
</dbReference>
<evidence type="ECO:0000313" key="5">
    <source>
        <dbReference type="WormBase" id="SRAE_1000043800"/>
    </source>
</evidence>
<evidence type="ECO:0000313" key="2">
    <source>
        <dbReference type="EMBL" id="CEF62164.1"/>
    </source>
</evidence>
<name>A0A090L3X2_STRRB</name>
<feature type="signal peptide" evidence="1">
    <location>
        <begin position="1"/>
        <end position="22"/>
    </location>
</feature>
<accession>A0A090L3X2</accession>
<reference evidence="2 3" key="1">
    <citation type="submission" date="2014-09" db="EMBL/GenBank/DDBJ databases">
        <authorList>
            <person name="Martin A.A."/>
        </authorList>
    </citation>
    <scope>NUCLEOTIDE SEQUENCE</scope>
    <source>
        <strain evidence="3">ED321</strain>
        <strain evidence="2">ED321 Heterogonic</strain>
    </source>
</reference>
<protein>
    <submittedName>
        <fullName evidence="4">Proteinase inhibitor I25, cystatin domain-containing protein</fullName>
    </submittedName>
</protein>
<dbReference type="Gene3D" id="3.10.450.10">
    <property type="match status" value="1"/>
</dbReference>
<dbReference type="EMBL" id="LN609528">
    <property type="protein sequence ID" value="CEF62164.1"/>
    <property type="molecule type" value="Genomic_DNA"/>
</dbReference>
<keyword evidence="3" id="KW-1185">Reference proteome</keyword>
<dbReference type="WBParaSite" id="SRAE_1000043800.1">
    <property type="protein sequence ID" value="SRAE_1000043800.1"/>
    <property type="gene ID" value="WBGene00257034"/>
</dbReference>
<dbReference type="WormBase" id="SRAE_1000043800">
    <property type="protein sequence ID" value="SRP04351"/>
    <property type="gene ID" value="WBGene00257034"/>
</dbReference>
<proteinExistence type="predicted"/>